<feature type="compositionally biased region" description="Low complexity" evidence="1">
    <location>
        <begin position="349"/>
        <end position="367"/>
    </location>
</feature>
<dbReference type="AlphaFoldDB" id="A0AAE7GR66"/>
<dbReference type="Proteomes" id="UP000510650">
    <property type="component" value="Chromosome"/>
</dbReference>
<dbReference type="RefSeq" id="WP_181219001.1">
    <property type="nucleotide sequence ID" value="NZ_CP055538.1"/>
</dbReference>
<protein>
    <submittedName>
        <fullName evidence="3">Flagellar hook-length control protein FliK</fullName>
    </submittedName>
</protein>
<sequence length="394" mass="41628">MNPVLLATASALTDATPENATISAPVAAESGGAFTLPQMALNAVAERIHSAKTNQQQSSAAQKHDNDPAAMQALMALFLAQPVQSAVSAGLQKQPDGDALKALIAARSANPGSPALRQLSSAVEQKANGTTPAQLDAADLSSLPAKLQSALTALTQQATAGQPATPEQQAKLATFSAQDLRAIAPQQPTLSTSQQITARVKETESHVAPRPQVVKKNAALNVTLPAVAQNLVNVAVQGNQSVSAIADTSAITTHTAQPVEMSPDELGEKLTALLKDRIQFQLGQQQQVSTIRLDPPSLGKLEIAVQLDAGKLMVHIGANQSDVCRSLQQFSENLRQHLTAQNFMEVNVQVSSEGQSQQQQQQQQSGHQQDEVTSALMLNDEPQFQRNESVLIKV</sequence>
<evidence type="ECO:0000256" key="1">
    <source>
        <dbReference type="SAM" id="MobiDB-lite"/>
    </source>
</evidence>
<accession>A0AAE7GR66</accession>
<dbReference type="Gene3D" id="3.30.750.140">
    <property type="match status" value="1"/>
</dbReference>
<dbReference type="InterPro" id="IPR038610">
    <property type="entry name" value="FliK-like_C_sf"/>
</dbReference>
<dbReference type="Pfam" id="PF02120">
    <property type="entry name" value="Flg_hook"/>
    <property type="match status" value="1"/>
</dbReference>
<organism evidence="3 4">
    <name type="scientific">Citrobacter freundii</name>
    <dbReference type="NCBI Taxonomy" id="546"/>
    <lineage>
        <taxon>Bacteria</taxon>
        <taxon>Pseudomonadati</taxon>
        <taxon>Pseudomonadota</taxon>
        <taxon>Gammaproteobacteria</taxon>
        <taxon>Enterobacterales</taxon>
        <taxon>Enterobacteriaceae</taxon>
        <taxon>Citrobacter</taxon>
        <taxon>Citrobacter freundii complex</taxon>
    </lineage>
</organism>
<keyword evidence="3" id="KW-0969">Cilium</keyword>
<gene>
    <name evidence="3" type="ORF">HV183_04930</name>
</gene>
<feature type="region of interest" description="Disordered" evidence="1">
    <location>
        <begin position="349"/>
        <end position="370"/>
    </location>
</feature>
<keyword evidence="3" id="KW-0282">Flagellum</keyword>
<dbReference type="InterPro" id="IPR052563">
    <property type="entry name" value="FliK"/>
</dbReference>
<proteinExistence type="predicted"/>
<dbReference type="PANTHER" id="PTHR37533:SF2">
    <property type="entry name" value="FLAGELLAR HOOK-LENGTH CONTROL PROTEIN"/>
    <property type="match status" value="1"/>
</dbReference>
<evidence type="ECO:0000313" key="3">
    <source>
        <dbReference type="EMBL" id="QLO12832.1"/>
    </source>
</evidence>
<evidence type="ECO:0000313" key="4">
    <source>
        <dbReference type="Proteomes" id="UP000510650"/>
    </source>
</evidence>
<evidence type="ECO:0000259" key="2">
    <source>
        <dbReference type="Pfam" id="PF02120"/>
    </source>
</evidence>
<keyword evidence="3" id="KW-0966">Cell projection</keyword>
<dbReference type="EMBL" id="CP055538">
    <property type="protein sequence ID" value="QLO12832.1"/>
    <property type="molecule type" value="Genomic_DNA"/>
</dbReference>
<feature type="domain" description="Flagellar hook-length control protein-like C-terminal" evidence="2">
    <location>
        <begin position="276"/>
        <end position="359"/>
    </location>
</feature>
<dbReference type="InterPro" id="IPR021136">
    <property type="entry name" value="Flagellar_hook_control-like_C"/>
</dbReference>
<dbReference type="PANTHER" id="PTHR37533">
    <property type="entry name" value="FLAGELLAR HOOK-LENGTH CONTROL PROTEIN"/>
    <property type="match status" value="1"/>
</dbReference>
<name>A0AAE7GR66_CITFR</name>
<reference evidence="4" key="1">
    <citation type="submission" date="2020-06" db="EMBL/GenBank/DDBJ databases">
        <title>REHAB project genomes.</title>
        <authorList>
            <person name="Shaw L.P."/>
        </authorList>
    </citation>
    <scope>NUCLEOTIDE SEQUENCE [LARGE SCALE GENOMIC DNA]</scope>
    <source>
        <strain evidence="4">RHBSTW-00398</strain>
    </source>
</reference>